<evidence type="ECO:0000256" key="1">
    <source>
        <dbReference type="SAM" id="MobiDB-lite"/>
    </source>
</evidence>
<accession>A0A397H6H3</accession>
<keyword evidence="3" id="KW-1185">Reference proteome</keyword>
<dbReference type="Proteomes" id="UP000266861">
    <property type="component" value="Unassembled WGS sequence"/>
</dbReference>
<feature type="region of interest" description="Disordered" evidence="1">
    <location>
        <begin position="125"/>
        <end position="144"/>
    </location>
</feature>
<sequence length="144" mass="16432">MCWELGRNQGVGVEKRIGFCERLLPCIDIQWWVGPMERACHKKRRKITTLFFGRTHNGMVLGLGRNQGVGVEKRIGFCERLLPCIDIQWWVGPMERACHKKRRKITTLFFGRTHNGMVLGWSHGHQLQGRNNPGNNGPIGGVLS</sequence>
<comment type="caution">
    <text evidence="2">The sequence shown here is derived from an EMBL/GenBank/DDBJ whole genome shotgun (WGS) entry which is preliminary data.</text>
</comment>
<evidence type="ECO:0000313" key="2">
    <source>
        <dbReference type="EMBL" id="RHZ57256.1"/>
    </source>
</evidence>
<protein>
    <submittedName>
        <fullName evidence="2">Uncharacterized protein</fullName>
    </submittedName>
</protein>
<gene>
    <name evidence="2" type="ORF">Glove_391g12</name>
</gene>
<reference evidence="2 3" key="1">
    <citation type="submission" date="2018-08" db="EMBL/GenBank/DDBJ databases">
        <title>Genome and evolution of the arbuscular mycorrhizal fungus Diversispora epigaea (formerly Glomus versiforme) and its bacterial endosymbionts.</title>
        <authorList>
            <person name="Sun X."/>
            <person name="Fei Z."/>
            <person name="Harrison M."/>
        </authorList>
    </citation>
    <scope>NUCLEOTIDE SEQUENCE [LARGE SCALE GENOMIC DNA]</scope>
    <source>
        <strain evidence="2 3">IT104</strain>
    </source>
</reference>
<evidence type="ECO:0000313" key="3">
    <source>
        <dbReference type="Proteomes" id="UP000266861"/>
    </source>
</evidence>
<name>A0A397H6H3_9GLOM</name>
<proteinExistence type="predicted"/>
<dbReference type="AlphaFoldDB" id="A0A397H6H3"/>
<organism evidence="2 3">
    <name type="scientific">Diversispora epigaea</name>
    <dbReference type="NCBI Taxonomy" id="1348612"/>
    <lineage>
        <taxon>Eukaryota</taxon>
        <taxon>Fungi</taxon>
        <taxon>Fungi incertae sedis</taxon>
        <taxon>Mucoromycota</taxon>
        <taxon>Glomeromycotina</taxon>
        <taxon>Glomeromycetes</taxon>
        <taxon>Diversisporales</taxon>
        <taxon>Diversisporaceae</taxon>
        <taxon>Diversispora</taxon>
    </lineage>
</organism>
<dbReference type="EMBL" id="PQFF01000349">
    <property type="protein sequence ID" value="RHZ57256.1"/>
    <property type="molecule type" value="Genomic_DNA"/>
</dbReference>